<dbReference type="CDD" id="cd00761">
    <property type="entry name" value="Glyco_tranf_GTA_type"/>
    <property type="match status" value="1"/>
</dbReference>
<dbReference type="Pfam" id="PF00535">
    <property type="entry name" value="Glycos_transf_2"/>
    <property type="match status" value="1"/>
</dbReference>
<keyword evidence="2 4" id="KW-0808">Transferase</keyword>
<dbReference type="AlphaFoldDB" id="Q4K2Q1"/>
<reference evidence="4" key="1">
    <citation type="journal article" date="2006" name="PLoS Genet.">
        <title>Genetic analysis of the capsular biosynthetic locus from all 90 pneumococcal serotypes.</title>
        <authorList>
            <person name="Bentley S.D."/>
            <person name="Aanensen D.M."/>
            <person name="Mavroidi A."/>
            <person name="Saunders D."/>
            <person name="Rabbinowitsch E."/>
            <person name="Collins M."/>
            <person name="Donohoe K."/>
            <person name="Harris D."/>
            <person name="Murphy L."/>
            <person name="Quail M.A."/>
            <person name="Samuel G."/>
            <person name="Skovsted I.C."/>
            <person name="Kaltoft M.S."/>
            <person name="Barrell B."/>
            <person name="Reeves P.R."/>
            <person name="Parkhill J."/>
            <person name="Spratt B.G."/>
        </authorList>
    </citation>
    <scope>NUCLEOTIDE SEQUENCE</scope>
    <source>
        <strain evidence="4">554/62</strain>
    </source>
</reference>
<name>Q4K2Q1_STREE</name>
<dbReference type="InterPro" id="IPR029044">
    <property type="entry name" value="Nucleotide-diphossugar_trans"/>
</dbReference>
<accession>Q4K2Q1</accession>
<feature type="domain" description="Glycosyltransferase 2-like" evidence="3">
    <location>
        <begin position="13"/>
        <end position="177"/>
    </location>
</feature>
<dbReference type="EMBL" id="CR931643">
    <property type="protein sequence ID" value="CAI32932.1"/>
    <property type="molecule type" value="Genomic_DNA"/>
</dbReference>
<evidence type="ECO:0000256" key="2">
    <source>
        <dbReference type="ARBA" id="ARBA00022679"/>
    </source>
</evidence>
<dbReference type="SUPFAM" id="SSF53448">
    <property type="entry name" value="Nucleotide-diphospho-sugar transferases"/>
    <property type="match status" value="1"/>
</dbReference>
<sequence>MKDDMIIQNILLTIVIPVYNVEKYLKRCIDSVISQEWDKYEVILVNDGSTDASPNICEEYAQKYHFISVIHKENGGLSETRNTGLSHANGKYVFFLDSDDWITKDMFRNLSKMIMEQNYDILQFGMQMFHSEREELKNVQCKEKNFNSSDAFKNMLSVEGITSFATDKIYKRELFEKNGIEFPIGYFYEDLGTVYKLILSAKKIYLTTQVYYCYFIGNDAAITKQWSEKKISDVYKFHKKIFNVSSLMVSDDIFLSKSYYNNGLVYLLMKLYEENQEDTQLFRLILAELDANIVPIKYLRNYPNFLKYVFYRIRLLKLIVILKLTLTKIKKWNQKKH</sequence>
<dbReference type="PANTHER" id="PTHR22916:SF51">
    <property type="entry name" value="GLYCOSYLTRANSFERASE EPSH-RELATED"/>
    <property type="match status" value="1"/>
</dbReference>
<dbReference type="GO" id="GO:0016757">
    <property type="term" value="F:glycosyltransferase activity"/>
    <property type="evidence" value="ECO:0007669"/>
    <property type="project" value="UniProtKB-KW"/>
</dbReference>
<keyword evidence="1" id="KW-0328">Glycosyltransferase</keyword>
<dbReference type="PANTHER" id="PTHR22916">
    <property type="entry name" value="GLYCOSYLTRANSFERASE"/>
    <property type="match status" value="1"/>
</dbReference>
<evidence type="ECO:0000256" key="1">
    <source>
        <dbReference type="ARBA" id="ARBA00022676"/>
    </source>
</evidence>
<protein>
    <submittedName>
        <fullName evidence="4">Putative glycosyl transferase</fullName>
    </submittedName>
</protein>
<organism evidence="4">
    <name type="scientific">Streptococcus pneumoniae</name>
    <dbReference type="NCBI Taxonomy" id="1313"/>
    <lineage>
        <taxon>Bacteria</taxon>
        <taxon>Bacillati</taxon>
        <taxon>Bacillota</taxon>
        <taxon>Bacilli</taxon>
        <taxon>Lactobacillales</taxon>
        <taxon>Streptococcaceae</taxon>
        <taxon>Streptococcus</taxon>
    </lineage>
</organism>
<gene>
    <name evidence="4" type="primary">wcwF</name>
    <name evidence="4" type="ORF">SPC07F_0014</name>
</gene>
<evidence type="ECO:0000259" key="3">
    <source>
        <dbReference type="Pfam" id="PF00535"/>
    </source>
</evidence>
<proteinExistence type="predicted"/>
<evidence type="ECO:0000313" key="4">
    <source>
        <dbReference type="EMBL" id="CAI32932.1"/>
    </source>
</evidence>
<dbReference type="InterPro" id="IPR001173">
    <property type="entry name" value="Glyco_trans_2-like"/>
</dbReference>
<dbReference type="CAZy" id="GT2">
    <property type="family name" value="Glycosyltransferase Family 2"/>
</dbReference>
<dbReference type="Gene3D" id="3.90.550.10">
    <property type="entry name" value="Spore Coat Polysaccharide Biosynthesis Protein SpsA, Chain A"/>
    <property type="match status" value="1"/>
</dbReference>